<dbReference type="InterPro" id="IPR036291">
    <property type="entry name" value="NAD(P)-bd_dom_sf"/>
</dbReference>
<feature type="region of interest" description="Disordered" evidence="2">
    <location>
        <begin position="1"/>
        <end position="23"/>
    </location>
</feature>
<dbReference type="SUPFAM" id="SSF51735">
    <property type="entry name" value="NAD(P)-binding Rossmann-fold domains"/>
    <property type="match status" value="1"/>
</dbReference>
<evidence type="ECO:0000313" key="5">
    <source>
        <dbReference type="Proteomes" id="UP000663421"/>
    </source>
</evidence>
<sequence>MSRVFIRGTSIRPSYPPSATRSHKGHFNAHLTLSVRVDSKYLGAEAVARLPGRPTARGARTHHLGARTHHLSDSSPVGREHMTQTLGLIGSGMIGGTLARFAVGAGWNVVVSNSRGPETLGELVAGLGERAKAATPAEAAASGDLVVVSIPLFAYTQLPQAELAGKVVIDTLNYYPDRDGRLPELDSDELTSSELLQRHLTGARVVKAFNNITAPHLSSLARPSGAPDRSALPIAGDDAAAKKEAAALLDALGYDAVDIGDLTESWRSSPNTALYCLPYGGEAPSGMSPQELLRWFLETPGAPLPAHRVRQLADEAVRGPAGGALVD</sequence>
<keyword evidence="1" id="KW-0560">Oxidoreductase</keyword>
<dbReference type="Gene3D" id="3.40.50.720">
    <property type="entry name" value="NAD(P)-binding Rossmann-like Domain"/>
    <property type="match status" value="1"/>
</dbReference>
<dbReference type="InterPro" id="IPR028939">
    <property type="entry name" value="P5C_Rdtase_cat_N"/>
</dbReference>
<dbReference type="Proteomes" id="UP000663421">
    <property type="component" value="Chromosome"/>
</dbReference>
<evidence type="ECO:0000259" key="3">
    <source>
        <dbReference type="Pfam" id="PF03807"/>
    </source>
</evidence>
<dbReference type="InterPro" id="IPR051267">
    <property type="entry name" value="STEAP_metalloreductase"/>
</dbReference>
<dbReference type="PANTHER" id="PTHR14239">
    <property type="entry name" value="DUDULIN-RELATED"/>
    <property type="match status" value="1"/>
</dbReference>
<accession>A0ABX6W210</accession>
<evidence type="ECO:0000256" key="2">
    <source>
        <dbReference type="SAM" id="MobiDB-lite"/>
    </source>
</evidence>
<feature type="domain" description="Pyrroline-5-carboxylate reductase catalytic N-terminal" evidence="3">
    <location>
        <begin position="86"/>
        <end position="174"/>
    </location>
</feature>
<dbReference type="Pfam" id="PF03807">
    <property type="entry name" value="F420_oxidored"/>
    <property type="match status" value="1"/>
</dbReference>
<gene>
    <name evidence="4" type="ORF">I1A49_08490</name>
</gene>
<organism evidence="4 5">
    <name type="scientific">Streptomyces malaysiensis</name>
    <dbReference type="NCBI Taxonomy" id="92644"/>
    <lineage>
        <taxon>Bacteria</taxon>
        <taxon>Bacillati</taxon>
        <taxon>Actinomycetota</taxon>
        <taxon>Actinomycetes</taxon>
        <taxon>Kitasatosporales</taxon>
        <taxon>Streptomycetaceae</taxon>
        <taxon>Streptomyces</taxon>
        <taxon>Streptomyces violaceusniger group</taxon>
    </lineage>
</organism>
<name>A0ABX6W210_STRMQ</name>
<evidence type="ECO:0000256" key="1">
    <source>
        <dbReference type="ARBA" id="ARBA00023002"/>
    </source>
</evidence>
<keyword evidence="5" id="KW-1185">Reference proteome</keyword>
<dbReference type="EMBL" id="CP065050">
    <property type="protein sequence ID" value="QPI54968.1"/>
    <property type="molecule type" value="Genomic_DNA"/>
</dbReference>
<proteinExistence type="predicted"/>
<evidence type="ECO:0000313" key="4">
    <source>
        <dbReference type="EMBL" id="QPI54968.1"/>
    </source>
</evidence>
<reference evidence="4 5" key="1">
    <citation type="submission" date="2020-11" db="EMBL/GenBank/DDBJ databases">
        <title>Complete genome sequence unveiled secondary metabolic potentials in Streptomyces solisilvae HNM0141.</title>
        <authorList>
            <person name="Huang X."/>
        </authorList>
    </citation>
    <scope>NUCLEOTIDE SEQUENCE [LARGE SCALE GENOMIC DNA]</scope>
    <source>
        <strain evidence="4 5">HNM0141</strain>
    </source>
</reference>
<protein>
    <submittedName>
        <fullName evidence="4">NAD(P)-binding domain-containing protein</fullName>
    </submittedName>
</protein>